<feature type="compositionally biased region" description="Low complexity" evidence="1">
    <location>
        <begin position="284"/>
        <end position="293"/>
    </location>
</feature>
<comment type="caution">
    <text evidence="2">The sequence shown here is derived from an EMBL/GenBank/DDBJ whole genome shotgun (WGS) entry which is preliminary data.</text>
</comment>
<feature type="compositionally biased region" description="Basic and acidic residues" evidence="1">
    <location>
        <begin position="43"/>
        <end position="67"/>
    </location>
</feature>
<protein>
    <submittedName>
        <fullName evidence="2">Uncharacterized protein</fullName>
    </submittedName>
</protein>
<feature type="compositionally biased region" description="Basic and acidic residues" evidence="1">
    <location>
        <begin position="386"/>
        <end position="400"/>
    </location>
</feature>
<feature type="compositionally biased region" description="Basic and acidic residues" evidence="1">
    <location>
        <begin position="563"/>
        <end position="581"/>
    </location>
</feature>
<reference evidence="2" key="1">
    <citation type="submission" date="2023-06" db="EMBL/GenBank/DDBJ databases">
        <title>Black Yeasts Isolated from many extreme environments.</title>
        <authorList>
            <person name="Coleine C."/>
            <person name="Stajich J.E."/>
            <person name="Selbmann L."/>
        </authorList>
    </citation>
    <scope>NUCLEOTIDE SEQUENCE</scope>
    <source>
        <strain evidence="2">CCFEE 5200</strain>
    </source>
</reference>
<dbReference type="AlphaFoldDB" id="A0AAN6K3H5"/>
<feature type="compositionally biased region" description="Low complexity" evidence="1">
    <location>
        <begin position="451"/>
        <end position="467"/>
    </location>
</feature>
<name>A0AAN6K3H5_9PEZI</name>
<feature type="compositionally biased region" description="Basic and acidic residues" evidence="1">
    <location>
        <begin position="604"/>
        <end position="616"/>
    </location>
</feature>
<dbReference type="EMBL" id="JAUJLE010000639">
    <property type="protein sequence ID" value="KAK0952093.1"/>
    <property type="molecule type" value="Genomic_DNA"/>
</dbReference>
<evidence type="ECO:0000256" key="1">
    <source>
        <dbReference type="SAM" id="MobiDB-lite"/>
    </source>
</evidence>
<accession>A0AAN6K3H5</accession>
<feature type="region of interest" description="Disordered" evidence="1">
    <location>
        <begin position="36"/>
        <end position="616"/>
    </location>
</feature>
<evidence type="ECO:0000313" key="2">
    <source>
        <dbReference type="EMBL" id="KAK0952093.1"/>
    </source>
</evidence>
<keyword evidence="3" id="KW-1185">Reference proteome</keyword>
<gene>
    <name evidence="2" type="ORF">LTR91_024598</name>
</gene>
<proteinExistence type="predicted"/>
<evidence type="ECO:0000313" key="3">
    <source>
        <dbReference type="Proteomes" id="UP001175353"/>
    </source>
</evidence>
<organism evidence="2 3">
    <name type="scientific">Friedmanniomyces endolithicus</name>
    <dbReference type="NCBI Taxonomy" id="329885"/>
    <lineage>
        <taxon>Eukaryota</taxon>
        <taxon>Fungi</taxon>
        <taxon>Dikarya</taxon>
        <taxon>Ascomycota</taxon>
        <taxon>Pezizomycotina</taxon>
        <taxon>Dothideomycetes</taxon>
        <taxon>Dothideomycetidae</taxon>
        <taxon>Mycosphaerellales</taxon>
        <taxon>Teratosphaeriaceae</taxon>
        <taxon>Friedmanniomyces</taxon>
    </lineage>
</organism>
<feature type="compositionally biased region" description="Polar residues" evidence="1">
    <location>
        <begin position="322"/>
        <end position="337"/>
    </location>
</feature>
<dbReference type="Proteomes" id="UP001175353">
    <property type="component" value="Unassembled WGS sequence"/>
</dbReference>
<feature type="compositionally biased region" description="Polar residues" evidence="1">
    <location>
        <begin position="184"/>
        <end position="199"/>
    </location>
</feature>
<sequence length="887" mass="95129">MSDARGREQCKAELECIRGENAFLQRTIEQMHMAPCPAAGGREQLDKQDSKATGETEIEEGHGRVERGLVSTTPLPHVRTRSTPERAVERAGPGSSMVEDCEMMDPNPCERREPPFAPARGDSADIITPQDQRTPREVNRNGGVVPIVETSIASTGPGTSRSEEVHPSQSSPGGAPLSGCEHLQTGTCASSPPNWTDSVGPSGAMIEGPVAEEESGEEKGVKTRASGRPCPDTPMHSASESVEEMGLLSSKHAAEVAGFPETLWPPPVNVLTDVRLGDDDLADEPAPLAPAEPDNGDTTGTDRPYTAPRRRGDVVPDDSDSSNHTVRVRQNASNDFSGTDGKYCGELSPPAHSSSKHDGVSPFASDGASPEMCDGKGRASLEPPEGDPHLLERHASEPRAPRLMPDQCPASEAVPTPGGHGPPPSDALTSSPPHGRWQIASVTSPASHDMSPPTSLALGSPLPSSSSANQRSESPVLSDASPRSIFTPESPAAEVFPDLPAALQGSRSALSPGLEPLQPASTASLPESAAPRKSLSVEEAEVETESSSVLDDGLQAPISEPDQPSRRSTRGDNRLRTKIAEEGDASEGFSAPTTPPKVAKHSAGRPEAHTSSERLEATIRDSYTKFGLDGKLLHMRFEPQPLDPMAINLGSPVNARSKLSNDVVKKLRTARDGLLGRLAGDLNERNIDLIQRLCNFSFQSERSGYLKGMVETLCRQRNIAEDNLSLVNFLAYSGLAVMRYVDDPEYEELVKVSFEGLMDEPSLAPIRNPGKGNAARPNFYQSELLGVYRSLHYLLHALDERWKGLHLLIVALLLRAGVHRLRAYLALTTRPAAIQLLLQSFQDADFIAVHRGQMLHLVSTALPEDTSPLMRLMPLRMLQDLASRATG</sequence>
<feature type="compositionally biased region" description="Polar residues" evidence="1">
    <location>
        <begin position="151"/>
        <end position="160"/>
    </location>
</feature>